<feature type="region of interest" description="Disordered" evidence="5">
    <location>
        <begin position="88"/>
        <end position="129"/>
    </location>
</feature>
<dbReference type="PANTHER" id="PTHR43776:SF8">
    <property type="entry name" value="ABC TRANSPORTER, ATP-BINDING PROTEIN"/>
    <property type="match status" value="1"/>
</dbReference>
<dbReference type="InterPro" id="IPR003593">
    <property type="entry name" value="AAA+_ATPase"/>
</dbReference>
<evidence type="ECO:0000256" key="1">
    <source>
        <dbReference type="ARBA" id="ARBA00005417"/>
    </source>
</evidence>
<dbReference type="PANTHER" id="PTHR43776">
    <property type="entry name" value="TRANSPORT ATP-BINDING PROTEIN"/>
    <property type="match status" value="1"/>
</dbReference>
<sequence length="768" mass="82248">MSNDKNLRTSSSAAAASGTSAAGTSAVDTSTASGVAASAAAGTSAASGAAAMTSTGTSAAAGAAATTVTATKPDVLLSVRDLHVVFPREDADSTATPSRPRRRGLSSQTTGGGPAAATSDAAPTSTAPTPAVVKAVDGVTFDIPRGKVTCIVGESGSGKSVTAMSMINLIDRPGRIESGSILFEGRDVLTMDRKSLQRLRGEGISMIFQEPMHSLNPVFTIGKQIVETIMTHRDVSKKEAWKQSVSWLERVGLPNPERIMDMYPHELSGGMVQRAMIAIALSCEPKLLIADEPTTALDVTIQAQIIDLLLSLKAQMGLTILFITHDFGVVAEVADEVVVMYEGHIMEQGDVTEIFDHPTHPYTKALLATRPVIGRRQRRLPTVRDIAPEFSDLSDGTYFSKRFGFDEAGAAVDSAASGDVRNAASGQQLNGSRTAAADAFAAFAEPLPQLASRDAGDPSAPLLEVRHLKKYFTSKSGLFGRKTSVVRGVNDVSLTIQSGETVGLVGESGSGKTTLGQTILRLQGKTDGDVRFRGRDVFAMPAKQLRALRPEMQYIFQDPYSSLNPRLPVIDAIGEPMLEHGLATKDDVRDHVTQVLEICGLNADALDRYPHEFSGGQRQRIGIARAMALRPDFVVADEPVASLDVSIQAQIINLFSDLQEIRKTAFLFISHDLSVVEHLCERIVIMYLGVVVETGSRDELFNNPLHPYTKELLDAIPVPNPRLRRTITASTRIPDGDPAAHRPYAAAIREGKVPELHQVNEHHWVADV</sequence>
<keyword evidence="8" id="KW-1185">Reference proteome</keyword>
<dbReference type="NCBIfam" id="TIGR01727">
    <property type="entry name" value="oligo_HPY"/>
    <property type="match status" value="1"/>
</dbReference>
<keyword evidence="3" id="KW-0547">Nucleotide-binding</keyword>
<dbReference type="InterPro" id="IPR050319">
    <property type="entry name" value="ABC_transp_ATP-bind"/>
</dbReference>
<gene>
    <name evidence="7" type="ORF">F7D09_1229</name>
</gene>
<dbReference type="InterPro" id="IPR013563">
    <property type="entry name" value="Oligopep_ABC_C"/>
</dbReference>
<dbReference type="GO" id="GO:0016887">
    <property type="term" value="F:ATP hydrolysis activity"/>
    <property type="evidence" value="ECO:0007669"/>
    <property type="project" value="InterPro"/>
</dbReference>
<proteinExistence type="inferred from homology"/>
<evidence type="ECO:0000256" key="4">
    <source>
        <dbReference type="ARBA" id="ARBA00022840"/>
    </source>
</evidence>
<reference evidence="7 8" key="1">
    <citation type="submission" date="2019-09" db="EMBL/GenBank/DDBJ databases">
        <title>Characterization of the phylogenetic diversity of two novel species belonging to the genus Bifidobacterium: Bifidobacterium cebidarum sp. nov. and Bifidobacterium leontopitheci sp. nov.</title>
        <authorList>
            <person name="Lugli G.A."/>
            <person name="Duranti S."/>
            <person name="Milani C."/>
            <person name="Turroni F."/>
            <person name="Ventura M."/>
        </authorList>
    </citation>
    <scope>NUCLEOTIDE SEQUENCE [LARGE SCALE GENOMIC DNA]</scope>
    <source>
        <strain evidence="7 8">LMG 31471</strain>
    </source>
</reference>
<keyword evidence="2" id="KW-0813">Transport</keyword>
<name>A0A6I1GKS0_9BIFI</name>
<feature type="compositionally biased region" description="Low complexity" evidence="5">
    <location>
        <begin position="9"/>
        <end position="61"/>
    </location>
</feature>
<evidence type="ECO:0000256" key="5">
    <source>
        <dbReference type="SAM" id="MobiDB-lite"/>
    </source>
</evidence>
<comment type="similarity">
    <text evidence="1">Belongs to the ABC transporter superfamily.</text>
</comment>
<dbReference type="InterPro" id="IPR017871">
    <property type="entry name" value="ABC_transporter-like_CS"/>
</dbReference>
<dbReference type="CDD" id="cd03257">
    <property type="entry name" value="ABC_NikE_OppD_transporters"/>
    <property type="match status" value="2"/>
</dbReference>
<dbReference type="GO" id="GO:0055085">
    <property type="term" value="P:transmembrane transport"/>
    <property type="evidence" value="ECO:0007669"/>
    <property type="project" value="UniProtKB-ARBA"/>
</dbReference>
<dbReference type="InterPro" id="IPR027417">
    <property type="entry name" value="P-loop_NTPase"/>
</dbReference>
<organism evidence="7 8">
    <name type="scientific">Bifidobacterium leontopitheci</name>
    <dbReference type="NCBI Taxonomy" id="2650774"/>
    <lineage>
        <taxon>Bacteria</taxon>
        <taxon>Bacillati</taxon>
        <taxon>Actinomycetota</taxon>
        <taxon>Actinomycetes</taxon>
        <taxon>Bifidobacteriales</taxon>
        <taxon>Bifidobacteriaceae</taxon>
        <taxon>Bifidobacterium</taxon>
    </lineage>
</organism>
<dbReference type="Gene3D" id="3.40.50.300">
    <property type="entry name" value="P-loop containing nucleotide triphosphate hydrolases"/>
    <property type="match status" value="2"/>
</dbReference>
<evidence type="ECO:0000313" key="8">
    <source>
        <dbReference type="Proteomes" id="UP000441772"/>
    </source>
</evidence>
<dbReference type="EMBL" id="WBVT01000017">
    <property type="protein sequence ID" value="KAB7790236.1"/>
    <property type="molecule type" value="Genomic_DNA"/>
</dbReference>
<protein>
    <submittedName>
        <fullName evidence="7">ABC transporter</fullName>
    </submittedName>
</protein>
<dbReference type="PROSITE" id="PS50893">
    <property type="entry name" value="ABC_TRANSPORTER_2"/>
    <property type="match status" value="2"/>
</dbReference>
<dbReference type="Proteomes" id="UP000441772">
    <property type="component" value="Unassembled WGS sequence"/>
</dbReference>
<dbReference type="PROSITE" id="PS00211">
    <property type="entry name" value="ABC_TRANSPORTER_1"/>
    <property type="match status" value="1"/>
</dbReference>
<evidence type="ECO:0000313" key="7">
    <source>
        <dbReference type="EMBL" id="KAB7790236.1"/>
    </source>
</evidence>
<feature type="compositionally biased region" description="Low complexity" evidence="5">
    <location>
        <begin position="115"/>
        <end position="129"/>
    </location>
</feature>
<feature type="region of interest" description="Disordered" evidence="5">
    <location>
        <begin position="1"/>
        <end position="61"/>
    </location>
</feature>
<dbReference type="Pfam" id="PF08352">
    <property type="entry name" value="oligo_HPY"/>
    <property type="match status" value="2"/>
</dbReference>
<evidence type="ECO:0000256" key="3">
    <source>
        <dbReference type="ARBA" id="ARBA00022741"/>
    </source>
</evidence>
<dbReference type="SMART" id="SM00382">
    <property type="entry name" value="AAA"/>
    <property type="match status" value="2"/>
</dbReference>
<evidence type="ECO:0000256" key="2">
    <source>
        <dbReference type="ARBA" id="ARBA00022448"/>
    </source>
</evidence>
<dbReference type="NCBIfam" id="NF007739">
    <property type="entry name" value="PRK10419.1"/>
    <property type="match status" value="2"/>
</dbReference>
<evidence type="ECO:0000259" key="6">
    <source>
        <dbReference type="PROSITE" id="PS50893"/>
    </source>
</evidence>
<dbReference type="GO" id="GO:0005524">
    <property type="term" value="F:ATP binding"/>
    <property type="evidence" value="ECO:0007669"/>
    <property type="project" value="UniProtKB-KW"/>
</dbReference>
<feature type="domain" description="ABC transporter" evidence="6">
    <location>
        <begin position="116"/>
        <end position="367"/>
    </location>
</feature>
<dbReference type="FunFam" id="3.40.50.300:FF:000016">
    <property type="entry name" value="Oligopeptide ABC transporter ATP-binding component"/>
    <property type="match status" value="1"/>
</dbReference>
<dbReference type="AlphaFoldDB" id="A0A6I1GKS0"/>
<keyword evidence="4" id="KW-0067">ATP-binding</keyword>
<comment type="caution">
    <text evidence="7">The sequence shown here is derived from an EMBL/GenBank/DDBJ whole genome shotgun (WGS) entry which is preliminary data.</text>
</comment>
<feature type="domain" description="ABC transporter" evidence="6">
    <location>
        <begin position="463"/>
        <end position="713"/>
    </location>
</feature>
<dbReference type="Pfam" id="PF00005">
    <property type="entry name" value="ABC_tran"/>
    <property type="match status" value="2"/>
</dbReference>
<dbReference type="SUPFAM" id="SSF52540">
    <property type="entry name" value="P-loop containing nucleoside triphosphate hydrolases"/>
    <property type="match status" value="2"/>
</dbReference>
<accession>A0A6I1GKS0</accession>
<dbReference type="InterPro" id="IPR003439">
    <property type="entry name" value="ABC_transporter-like_ATP-bd"/>
</dbReference>
<dbReference type="GO" id="GO:0015833">
    <property type="term" value="P:peptide transport"/>
    <property type="evidence" value="ECO:0007669"/>
    <property type="project" value="InterPro"/>
</dbReference>
<dbReference type="NCBIfam" id="NF008453">
    <property type="entry name" value="PRK11308.1"/>
    <property type="match status" value="2"/>
</dbReference>
<dbReference type="RefSeq" id="WP_152234574.1">
    <property type="nucleotide sequence ID" value="NZ_JBHSKZ010000006.1"/>
</dbReference>